<dbReference type="SUPFAM" id="SSF49562">
    <property type="entry name" value="C2 domain (Calcium/lipid-binding domain, CaLB)"/>
    <property type="match status" value="1"/>
</dbReference>
<keyword evidence="5" id="KW-1185">Reference proteome</keyword>
<evidence type="ECO:0000313" key="4">
    <source>
        <dbReference type="EMBL" id="GMF55173.1"/>
    </source>
</evidence>
<dbReference type="SMART" id="SM00239">
    <property type="entry name" value="C2"/>
    <property type="match status" value="1"/>
</dbReference>
<dbReference type="Proteomes" id="UP001165121">
    <property type="component" value="Unassembled WGS sequence"/>
</dbReference>
<dbReference type="InterPro" id="IPR000008">
    <property type="entry name" value="C2_dom"/>
</dbReference>
<evidence type="ECO:0000259" key="3">
    <source>
        <dbReference type="PROSITE" id="PS50004"/>
    </source>
</evidence>
<feature type="region of interest" description="Disordered" evidence="2">
    <location>
        <begin position="390"/>
        <end position="409"/>
    </location>
</feature>
<feature type="coiled-coil region" evidence="1">
    <location>
        <begin position="4"/>
        <end position="31"/>
    </location>
</feature>
<protein>
    <submittedName>
        <fullName evidence="4">Unnamed protein product</fullName>
    </submittedName>
</protein>
<gene>
    <name evidence="4" type="ORF">Pfra01_002317900</name>
</gene>
<feature type="compositionally biased region" description="Low complexity" evidence="2">
    <location>
        <begin position="319"/>
        <end position="334"/>
    </location>
</feature>
<evidence type="ECO:0000256" key="1">
    <source>
        <dbReference type="SAM" id="Coils"/>
    </source>
</evidence>
<dbReference type="CDD" id="cd00030">
    <property type="entry name" value="C2"/>
    <property type="match status" value="1"/>
</dbReference>
<sequence>MSAVDDVAARIRRLEEARAAKSAQLRQLQYELRYNPITGVDERVDSARSVARLDVRVEAGRNMLFKAGFLSGQRAYVRVTAEVVAAAAVNNTESEQLQSTTVVEQKCTSKRPVGYTPRWSEELQFQGLPAAVGTLRLDVMQEERIGADEVVGSVIIPLTSLHDQRKLQRWHVLRKHDKDIISEILFSCKFDRSPISALELELELLQNQANELHLFVGRHQNLVGVSVPKSRGSFSVPKPLQGKEVVPEVTPERTTSTRFSAVASFPPVMRKRESVENSSMHLNVEMHEAPRVKRQRVVDSEKQVNSLSDRIANWLLPTTASSATSPAPSGETAPNTGAFGRESITSGQFFPFKQRQTTLAPRRPRRTSRPVSTVPQKTPSALQAIEKWLFTDKDGNPRELPFGRQAPSY</sequence>
<proteinExistence type="predicted"/>
<reference evidence="4" key="1">
    <citation type="submission" date="2023-04" db="EMBL/GenBank/DDBJ databases">
        <title>Phytophthora fragariaefolia NBRC 109709.</title>
        <authorList>
            <person name="Ichikawa N."/>
            <person name="Sato H."/>
            <person name="Tonouchi N."/>
        </authorList>
    </citation>
    <scope>NUCLEOTIDE SEQUENCE</scope>
    <source>
        <strain evidence="4">NBRC 109709</strain>
    </source>
</reference>
<dbReference type="OrthoDB" id="270970at2759"/>
<dbReference type="EMBL" id="BSXT01003666">
    <property type="protein sequence ID" value="GMF55173.1"/>
    <property type="molecule type" value="Genomic_DNA"/>
</dbReference>
<feature type="domain" description="C2" evidence="3">
    <location>
        <begin position="24"/>
        <end position="171"/>
    </location>
</feature>
<feature type="region of interest" description="Disordered" evidence="2">
    <location>
        <begin position="319"/>
        <end position="380"/>
    </location>
</feature>
<organism evidence="4 5">
    <name type="scientific">Phytophthora fragariaefolia</name>
    <dbReference type="NCBI Taxonomy" id="1490495"/>
    <lineage>
        <taxon>Eukaryota</taxon>
        <taxon>Sar</taxon>
        <taxon>Stramenopiles</taxon>
        <taxon>Oomycota</taxon>
        <taxon>Peronosporomycetes</taxon>
        <taxon>Peronosporales</taxon>
        <taxon>Peronosporaceae</taxon>
        <taxon>Phytophthora</taxon>
    </lineage>
</organism>
<comment type="caution">
    <text evidence="4">The sequence shown here is derived from an EMBL/GenBank/DDBJ whole genome shotgun (WGS) entry which is preliminary data.</text>
</comment>
<evidence type="ECO:0000313" key="5">
    <source>
        <dbReference type="Proteomes" id="UP001165121"/>
    </source>
</evidence>
<dbReference type="AlphaFoldDB" id="A0A9W7D398"/>
<evidence type="ECO:0000256" key="2">
    <source>
        <dbReference type="SAM" id="MobiDB-lite"/>
    </source>
</evidence>
<name>A0A9W7D398_9STRA</name>
<dbReference type="PROSITE" id="PS50004">
    <property type="entry name" value="C2"/>
    <property type="match status" value="1"/>
</dbReference>
<dbReference type="InterPro" id="IPR035892">
    <property type="entry name" value="C2_domain_sf"/>
</dbReference>
<feature type="compositionally biased region" description="Polar residues" evidence="2">
    <location>
        <begin position="343"/>
        <end position="359"/>
    </location>
</feature>
<keyword evidence="1" id="KW-0175">Coiled coil</keyword>
<dbReference type="Pfam" id="PF00168">
    <property type="entry name" value="C2"/>
    <property type="match status" value="1"/>
</dbReference>
<dbReference type="Gene3D" id="2.60.40.150">
    <property type="entry name" value="C2 domain"/>
    <property type="match status" value="1"/>
</dbReference>
<accession>A0A9W7D398</accession>